<reference evidence="4" key="1">
    <citation type="journal article" date="2019" name="Int. J. Syst. Evol. Microbiol.">
        <title>The Global Catalogue of Microorganisms (GCM) 10K type strain sequencing project: providing services to taxonomists for standard genome sequencing and annotation.</title>
        <authorList>
            <consortium name="The Broad Institute Genomics Platform"/>
            <consortium name="The Broad Institute Genome Sequencing Center for Infectious Disease"/>
            <person name="Wu L."/>
            <person name="Ma J."/>
        </authorList>
    </citation>
    <scope>NUCLEOTIDE SEQUENCE [LARGE SCALE GENOMIC DNA]</scope>
    <source>
        <strain evidence="4">KCTC 42662</strain>
    </source>
</reference>
<keyword evidence="2" id="KW-0732">Signal</keyword>
<dbReference type="RefSeq" id="WP_380906427.1">
    <property type="nucleotide sequence ID" value="NZ_JBHUEG010000018.1"/>
</dbReference>
<name>A0ABW5KM16_9SPHI</name>
<protein>
    <submittedName>
        <fullName evidence="3">DUF4197 domain-containing protein</fullName>
    </submittedName>
</protein>
<feature type="chain" id="PRO_5047502645" evidence="2">
    <location>
        <begin position="24"/>
        <end position="268"/>
    </location>
</feature>
<sequence>MIKVVLKISLVVLLLSNFSVAKAQVSLKDILGQLGRGRDTTKSTTAASSQTNTNTPRSGTVTKAEANNAIKQALGNGLQASINLLSARDGYLGDAAVKILMPKEAQKVEQTLRAVGMGALCDKFIASMNRAAETAVSEAGTVFVNSLSKMTIQDAYTILLSGQKDAATSYFKTNTTTELTTRFSPIIESAMGKNNVSGYWTQLTTAYNQLPLSANKIETNLAAYVTQRAIDGLFIKVADQELKIRDNLGGSRTTDLLAKVFGWVDGQK</sequence>
<dbReference type="EMBL" id="JBHULR010000021">
    <property type="protein sequence ID" value="MFD2550016.1"/>
    <property type="molecule type" value="Genomic_DNA"/>
</dbReference>
<dbReference type="Proteomes" id="UP001597545">
    <property type="component" value="Unassembled WGS sequence"/>
</dbReference>
<evidence type="ECO:0000256" key="1">
    <source>
        <dbReference type="SAM" id="MobiDB-lite"/>
    </source>
</evidence>
<feature type="signal peptide" evidence="2">
    <location>
        <begin position="1"/>
        <end position="23"/>
    </location>
</feature>
<feature type="compositionally biased region" description="Low complexity" evidence="1">
    <location>
        <begin position="42"/>
        <end position="55"/>
    </location>
</feature>
<keyword evidence="4" id="KW-1185">Reference proteome</keyword>
<evidence type="ECO:0000313" key="3">
    <source>
        <dbReference type="EMBL" id="MFD2550016.1"/>
    </source>
</evidence>
<gene>
    <name evidence="3" type="ORF">ACFSR5_20385</name>
</gene>
<evidence type="ECO:0000313" key="4">
    <source>
        <dbReference type="Proteomes" id="UP001597545"/>
    </source>
</evidence>
<dbReference type="InterPro" id="IPR025245">
    <property type="entry name" value="DUF4197"/>
</dbReference>
<comment type="caution">
    <text evidence="3">The sequence shown here is derived from an EMBL/GenBank/DDBJ whole genome shotgun (WGS) entry which is preliminary data.</text>
</comment>
<organism evidence="3 4">
    <name type="scientific">Sphingobacterium suaedae</name>
    <dbReference type="NCBI Taxonomy" id="1686402"/>
    <lineage>
        <taxon>Bacteria</taxon>
        <taxon>Pseudomonadati</taxon>
        <taxon>Bacteroidota</taxon>
        <taxon>Sphingobacteriia</taxon>
        <taxon>Sphingobacteriales</taxon>
        <taxon>Sphingobacteriaceae</taxon>
        <taxon>Sphingobacterium</taxon>
    </lineage>
</organism>
<feature type="region of interest" description="Disordered" evidence="1">
    <location>
        <begin position="37"/>
        <end position="60"/>
    </location>
</feature>
<accession>A0ABW5KM16</accession>
<evidence type="ECO:0000256" key="2">
    <source>
        <dbReference type="SAM" id="SignalP"/>
    </source>
</evidence>
<proteinExistence type="predicted"/>
<dbReference type="Pfam" id="PF13852">
    <property type="entry name" value="DUF4197"/>
    <property type="match status" value="1"/>
</dbReference>